<sequence>MGDSYDNALAETINRLYKAEVFHRKSWRNREQIGTGHAGPVALVQPQAIAGVDRVHPPAEAEAAYYRQQAGEAKVA</sequence>
<keyword evidence="2" id="KW-1185">Reference proteome</keyword>
<name>A0A167H497_9GAMM</name>
<dbReference type="EMBL" id="CP015249">
    <property type="protein sequence ID" value="ANB18842.1"/>
    <property type="molecule type" value="Genomic_DNA"/>
</dbReference>
<evidence type="ECO:0000313" key="1">
    <source>
        <dbReference type="EMBL" id="ANB18842.1"/>
    </source>
</evidence>
<dbReference type="Proteomes" id="UP000076830">
    <property type="component" value="Chromosome"/>
</dbReference>
<dbReference type="AlphaFoldDB" id="A0A167H497"/>
<protein>
    <submittedName>
        <fullName evidence="1">Transposase</fullName>
    </submittedName>
</protein>
<dbReference type="STRING" id="1300342.I596_2849"/>
<organism evidence="1 2">
    <name type="scientific">Dokdonella koreensis DS-123</name>
    <dbReference type="NCBI Taxonomy" id="1300342"/>
    <lineage>
        <taxon>Bacteria</taxon>
        <taxon>Pseudomonadati</taxon>
        <taxon>Pseudomonadota</taxon>
        <taxon>Gammaproteobacteria</taxon>
        <taxon>Lysobacterales</taxon>
        <taxon>Rhodanobacteraceae</taxon>
        <taxon>Dokdonella</taxon>
    </lineage>
</organism>
<dbReference type="KEGG" id="dko:I596_2849"/>
<evidence type="ECO:0000313" key="2">
    <source>
        <dbReference type="Proteomes" id="UP000076830"/>
    </source>
</evidence>
<accession>A0A167H497</accession>
<reference evidence="1 2" key="1">
    <citation type="submission" date="2016-04" db="EMBL/GenBank/DDBJ databases">
        <title>Complete genome sequence of Dokdonella koreensis DS-123T.</title>
        <authorList>
            <person name="Kim J.F."/>
            <person name="Lee H."/>
            <person name="Kwak M.-J."/>
        </authorList>
    </citation>
    <scope>NUCLEOTIDE SEQUENCE [LARGE SCALE GENOMIC DNA]</scope>
    <source>
        <strain evidence="1 2">DS-123</strain>
    </source>
</reference>
<gene>
    <name evidence="1" type="ORF">I596_2849</name>
</gene>
<proteinExistence type="predicted"/>